<gene>
    <name evidence="6 7" type="primary">citG</name>
    <name evidence="7" type="ORF">CYR55_03990</name>
</gene>
<evidence type="ECO:0000256" key="4">
    <source>
        <dbReference type="ARBA" id="ARBA00022741"/>
    </source>
</evidence>
<dbReference type="OrthoDB" id="114886at2"/>
<evidence type="ECO:0000313" key="7">
    <source>
        <dbReference type="EMBL" id="PLR41078.1"/>
    </source>
</evidence>
<dbReference type="EC" id="2.4.2.52" evidence="6"/>
<dbReference type="Proteomes" id="UP000234240">
    <property type="component" value="Unassembled WGS sequence"/>
</dbReference>
<comment type="similarity">
    <text evidence="2 6">Belongs to the CitG/MdcB family.</text>
</comment>
<dbReference type="HAMAP" id="MF_00397">
    <property type="entry name" value="CitG"/>
    <property type="match status" value="1"/>
</dbReference>
<dbReference type="GO" id="GO:0005524">
    <property type="term" value="F:ATP binding"/>
    <property type="evidence" value="ECO:0007669"/>
    <property type="project" value="UniProtKB-KW"/>
</dbReference>
<keyword evidence="8" id="KW-1185">Reference proteome</keyword>
<keyword evidence="4 6" id="KW-0547">Nucleotide-binding</keyword>
<reference evidence="7 8" key="1">
    <citation type="submission" date="2017-12" db="EMBL/GenBank/DDBJ databases">
        <title>Characterization of six clinical isolates of Enterochimera gen. nov., a novel genus of the Yersiniaciae family and the three species Enterochimera arupensis sp. nov., Enterochimera coloradensis sp. nov, and Enterochimera californica sp. nov.</title>
        <authorList>
            <person name="Rossi A."/>
            <person name="Fisher M."/>
        </authorList>
    </citation>
    <scope>NUCLEOTIDE SEQUENCE [LARGE SCALE GENOMIC DNA]</scope>
    <source>
        <strain evidence="8">2015-Iso6</strain>
    </source>
</reference>
<keyword evidence="3 6" id="KW-0808">Transferase</keyword>
<dbReference type="NCBIfam" id="TIGR03125">
    <property type="entry name" value="citrate_citG"/>
    <property type="match status" value="1"/>
</dbReference>
<accession>A0A2N5EEX1</accession>
<dbReference type="InterPro" id="IPR002736">
    <property type="entry name" value="CitG"/>
</dbReference>
<evidence type="ECO:0000256" key="6">
    <source>
        <dbReference type="HAMAP-Rule" id="MF_00397"/>
    </source>
</evidence>
<dbReference type="InterPro" id="IPR017551">
    <property type="entry name" value="TriPribosyl-deP-CoA_syn_CitG"/>
</dbReference>
<dbReference type="PANTHER" id="PTHR30201:SF2">
    <property type="entry name" value="2-(5''-TRIPHOSPHORIBOSYL)-3'-DEPHOSPHOCOENZYME-A SYNTHASE"/>
    <property type="match status" value="1"/>
</dbReference>
<proteinExistence type="inferred from homology"/>
<comment type="caution">
    <text evidence="7">The sequence shown here is derived from an EMBL/GenBank/DDBJ whole genome shotgun (WGS) entry which is preliminary data.</text>
</comment>
<dbReference type="EMBL" id="PJZF01000002">
    <property type="protein sequence ID" value="PLR41078.1"/>
    <property type="molecule type" value="Genomic_DNA"/>
</dbReference>
<dbReference type="Gene3D" id="1.10.4200.10">
    <property type="entry name" value="Triphosphoribosyl-dephospho-CoA protein"/>
    <property type="match status" value="1"/>
</dbReference>
<evidence type="ECO:0000256" key="2">
    <source>
        <dbReference type="ARBA" id="ARBA00006812"/>
    </source>
</evidence>
<dbReference type="PANTHER" id="PTHR30201">
    <property type="entry name" value="TRIPHOSPHORIBOSYL-DEPHOSPHO-COA SYNTHASE"/>
    <property type="match status" value="1"/>
</dbReference>
<sequence>MSGITLPPRTPLREQLVQQMGEALLQEVMLTPKPGLVDKRNNGAHRDMNLGLFVRSIEALLPRMPRFYDLGFSTAALAPVQVLPMLRPLGLACEAGMLHATGGVNTHKGAIFAFGLLLAAAGRLTAQQQPLAQQPLCEAVSQFCRGLVQRELAGITAPRTAGERLYQQHGLTGARGEAESGFHTVRSVALPTWRRMMTKTGDKAQARLQVLLHLMAWNADTNLAARGGVAGLHYVQQQAQGLLWQGGVSAPDGMARLYALDDALIARHLSPGGSADLLAVTAFLAEFPVGEAAWAAW</sequence>
<dbReference type="GO" id="GO:0046917">
    <property type="term" value="F:triphosphoribosyl-dephospho-CoA synthase activity"/>
    <property type="evidence" value="ECO:0007669"/>
    <property type="project" value="UniProtKB-UniRule"/>
</dbReference>
<evidence type="ECO:0000256" key="5">
    <source>
        <dbReference type="ARBA" id="ARBA00022840"/>
    </source>
</evidence>
<organism evidence="7 8">
    <name type="scientific">Chimaeribacter californicus</name>
    <dbReference type="NCBI Taxonomy" id="2060067"/>
    <lineage>
        <taxon>Bacteria</taxon>
        <taxon>Pseudomonadati</taxon>
        <taxon>Pseudomonadota</taxon>
        <taxon>Gammaproteobacteria</taxon>
        <taxon>Enterobacterales</taxon>
        <taxon>Yersiniaceae</taxon>
        <taxon>Chimaeribacter</taxon>
    </lineage>
</organism>
<evidence type="ECO:0000313" key="8">
    <source>
        <dbReference type="Proteomes" id="UP000234240"/>
    </source>
</evidence>
<comment type="catalytic activity">
    <reaction evidence="1 6">
        <text>3'-dephospho-CoA + ATP = 2'-(5''-triphospho-alpha-D-ribosyl)-3'-dephospho-CoA + adenine</text>
        <dbReference type="Rhea" id="RHEA:15117"/>
        <dbReference type="ChEBI" id="CHEBI:16708"/>
        <dbReference type="ChEBI" id="CHEBI:30616"/>
        <dbReference type="ChEBI" id="CHEBI:57328"/>
        <dbReference type="ChEBI" id="CHEBI:61378"/>
        <dbReference type="EC" id="2.4.2.52"/>
    </reaction>
</comment>
<dbReference type="GO" id="GO:0051191">
    <property type="term" value="P:prosthetic group biosynthetic process"/>
    <property type="evidence" value="ECO:0007669"/>
    <property type="project" value="TreeGrafter"/>
</dbReference>
<keyword evidence="5 6" id="KW-0067">ATP-binding</keyword>
<dbReference type="Pfam" id="PF01874">
    <property type="entry name" value="CitG"/>
    <property type="match status" value="1"/>
</dbReference>
<name>A0A2N5EEX1_9GAMM</name>
<evidence type="ECO:0000256" key="3">
    <source>
        <dbReference type="ARBA" id="ARBA00022679"/>
    </source>
</evidence>
<dbReference type="AlphaFoldDB" id="A0A2N5EEX1"/>
<evidence type="ECO:0000256" key="1">
    <source>
        <dbReference type="ARBA" id="ARBA00001210"/>
    </source>
</evidence>
<protein>
    <recommendedName>
        <fullName evidence="6">Probable 2-(5''-triphosphoribosyl)-3'-dephosphocoenzyme-A synthase</fullName>
        <shortName evidence="6">2-(5''-triphosphoribosyl)-3'-dephospho-CoA synthase</shortName>
        <ecNumber evidence="6">2.4.2.52</ecNumber>
    </recommendedName>
</protein>